<sequence length="37" mass="4095">MFPTELFGDFSVDPLLLSGSNTYADVGQKVLSVRDQF</sequence>
<evidence type="ECO:0000313" key="1">
    <source>
        <dbReference type="EMBL" id="JAH18591.1"/>
    </source>
</evidence>
<organism evidence="1">
    <name type="scientific">Anguilla anguilla</name>
    <name type="common">European freshwater eel</name>
    <name type="synonym">Muraena anguilla</name>
    <dbReference type="NCBI Taxonomy" id="7936"/>
    <lineage>
        <taxon>Eukaryota</taxon>
        <taxon>Metazoa</taxon>
        <taxon>Chordata</taxon>
        <taxon>Craniata</taxon>
        <taxon>Vertebrata</taxon>
        <taxon>Euteleostomi</taxon>
        <taxon>Actinopterygii</taxon>
        <taxon>Neopterygii</taxon>
        <taxon>Teleostei</taxon>
        <taxon>Anguilliformes</taxon>
        <taxon>Anguillidae</taxon>
        <taxon>Anguilla</taxon>
    </lineage>
</organism>
<reference evidence="1" key="1">
    <citation type="submission" date="2014-11" db="EMBL/GenBank/DDBJ databases">
        <authorList>
            <person name="Amaro Gonzalez C."/>
        </authorList>
    </citation>
    <scope>NUCLEOTIDE SEQUENCE</scope>
</reference>
<dbReference type="AlphaFoldDB" id="A0A0E9QNT5"/>
<name>A0A0E9QNT5_ANGAN</name>
<reference evidence="1" key="2">
    <citation type="journal article" date="2015" name="Fish Shellfish Immunol.">
        <title>Early steps in the European eel (Anguilla anguilla)-Vibrio vulnificus interaction in the gills: Role of the RtxA13 toxin.</title>
        <authorList>
            <person name="Callol A."/>
            <person name="Pajuelo D."/>
            <person name="Ebbesson L."/>
            <person name="Teles M."/>
            <person name="MacKenzie S."/>
            <person name="Amaro C."/>
        </authorList>
    </citation>
    <scope>NUCLEOTIDE SEQUENCE</scope>
</reference>
<dbReference type="EMBL" id="GBXM01089986">
    <property type="protein sequence ID" value="JAH18591.1"/>
    <property type="molecule type" value="Transcribed_RNA"/>
</dbReference>
<proteinExistence type="predicted"/>
<protein>
    <submittedName>
        <fullName evidence="1">Uncharacterized protein</fullName>
    </submittedName>
</protein>
<accession>A0A0E9QNT5</accession>